<dbReference type="Pfam" id="PF00115">
    <property type="entry name" value="COX1"/>
    <property type="match status" value="1"/>
</dbReference>
<dbReference type="PROSITE" id="PS50855">
    <property type="entry name" value="COX1"/>
    <property type="match status" value="1"/>
</dbReference>
<dbReference type="EMBL" id="AOME01000075">
    <property type="protein sequence ID" value="EMA50031.1"/>
    <property type="molecule type" value="Genomic_DNA"/>
</dbReference>
<feature type="transmembrane region" description="Helical" evidence="7">
    <location>
        <begin position="225"/>
        <end position="248"/>
    </location>
</feature>
<accession>M0MWU4</accession>
<evidence type="ECO:0000256" key="6">
    <source>
        <dbReference type="SAM" id="MobiDB-lite"/>
    </source>
</evidence>
<feature type="transmembrane region" description="Helical" evidence="7">
    <location>
        <begin position="445"/>
        <end position="464"/>
    </location>
</feature>
<evidence type="ECO:0000313" key="10">
    <source>
        <dbReference type="EMBL" id="EMA50031.1"/>
    </source>
</evidence>
<feature type="region of interest" description="Disordered" evidence="6">
    <location>
        <begin position="1"/>
        <end position="36"/>
    </location>
</feature>
<dbReference type="PATRIC" id="fig|1227456.3.peg.3213"/>
<keyword evidence="5" id="KW-0249">Electron transport</keyword>
<feature type="domain" description="Heme-copper oxidase subunit III family profile" evidence="8">
    <location>
        <begin position="593"/>
        <end position="844"/>
    </location>
</feature>
<feature type="transmembrane region" description="Helical" evidence="7">
    <location>
        <begin position="310"/>
        <end position="329"/>
    </location>
</feature>
<dbReference type="Gene3D" id="1.20.210.10">
    <property type="entry name" value="Cytochrome c oxidase-like, subunit I domain"/>
    <property type="match status" value="1"/>
</dbReference>
<dbReference type="GO" id="GO:0022904">
    <property type="term" value="P:respiratory electron transport chain"/>
    <property type="evidence" value="ECO:0007669"/>
    <property type="project" value="InterPro"/>
</dbReference>
<dbReference type="PANTHER" id="PTHR10422:SF18">
    <property type="entry name" value="CYTOCHROME C OXIDASE SUBUNIT 1"/>
    <property type="match status" value="1"/>
</dbReference>
<dbReference type="Pfam" id="PF00510">
    <property type="entry name" value="COX3"/>
    <property type="match status" value="1"/>
</dbReference>
<evidence type="ECO:0000313" key="11">
    <source>
        <dbReference type="Proteomes" id="UP000011625"/>
    </source>
</evidence>
<sequence length="844" mass="92938">MTDRSEPTPDGGYAGAGEELPATTDDGDHATTESHGLPPYGSVKRWLVTTNHKDVGILYTVTALFFLVFGGVLALLMRVQLFSPGSGVLSPMGYNQTVSTHGLIMVFWFLSPFAFGFANYVVPLQIGAKDLAFPRLNALSYWLYLFSGLLLGVSFFQGGTFAGGWTMYAPLNIPTYTPSIGASTAILALLLFVVSVTVSSVNFLTTMHRMRAEGLTLRRLPLFTWTILLTVWMMLFAFAALLAALVILSTDRLVGTTYFAASSPGGSILWTHLFWFFGHPEVYIVFFPALGVMAETFQTFTGRRIVGRKWFIAAMVLVALQSFVVWMHHMFLTSINLQIKTLFMATTIGISLPFDLMVFSLIYTTIKGKVRFATPFLFTFGALILFIVGGITGVFLGAVVLDYQFRGTYWVVAHFHYVMVGGVTALIGGLYYWFPKMTGKMYDEFLGKVHFVLYFVGFNLLYFPMFVAWETPRRVFEYPEALTIWHQLATVGGFILGASFLVMFYNLTKSLVDGEAATGNPWAYSTTAEWAIPSPPPLENFPGVPSYRSGSLDFLGGSPEVADGGEVTDGGTLTTRDDHAHEAHAGEPESHASIWPFAIGVGAFFVFLGLSGFQEGTLAPGFAGGMYLTFALVGTAIGAVSLVALGRERFHAPTGPFGESWPFEAVENTKLGVWIFLASDIVLFGAFIGSYVFVRISAGWTGWELVPGDPIPGLMNTYLLLTSSFTVILALVAAEKRNRWGVVASLTTTILLGIGFLVNKGLEWNHLFHEGIAISSNVRTSTFFLTTGLHAAHVIIGLLIAVYMLVRAWRGAYLDDERPLEYFGLYWHFVDIVWLFLFPLFYIL</sequence>
<feature type="transmembrane region" description="Helical" evidence="7">
    <location>
        <begin position="671"/>
        <end position="694"/>
    </location>
</feature>
<dbReference type="PRINTS" id="PR01165">
    <property type="entry name" value="CYCOXIDASEI"/>
</dbReference>
<dbReference type="InterPro" id="IPR013833">
    <property type="entry name" value="Cyt_c_oxidase_su3_a-hlx"/>
</dbReference>
<feature type="transmembrane region" description="Helical" evidence="7">
    <location>
        <begin position="783"/>
        <end position="805"/>
    </location>
</feature>
<dbReference type="InterPro" id="IPR023615">
    <property type="entry name" value="Cyt_c_Oxase_su1_BS"/>
</dbReference>
<evidence type="ECO:0000256" key="3">
    <source>
        <dbReference type="ARBA" id="ARBA00022989"/>
    </source>
</evidence>
<dbReference type="GO" id="GO:0015990">
    <property type="term" value="P:electron transport coupled proton transport"/>
    <property type="evidence" value="ECO:0007669"/>
    <property type="project" value="TreeGrafter"/>
</dbReference>
<feature type="transmembrane region" description="Helical" evidence="7">
    <location>
        <begin position="714"/>
        <end position="733"/>
    </location>
</feature>
<feature type="transmembrane region" description="Helical" evidence="7">
    <location>
        <begin position="55"/>
        <end position="81"/>
    </location>
</feature>
<organism evidence="10 11">
    <name type="scientific">Halococcus salifodinae DSM 8989</name>
    <dbReference type="NCBI Taxonomy" id="1227456"/>
    <lineage>
        <taxon>Archaea</taxon>
        <taxon>Methanobacteriati</taxon>
        <taxon>Methanobacteriota</taxon>
        <taxon>Stenosarchaea group</taxon>
        <taxon>Halobacteria</taxon>
        <taxon>Halobacteriales</taxon>
        <taxon>Halococcaceae</taxon>
        <taxon>Halococcus</taxon>
    </lineage>
</organism>
<feature type="transmembrane region" description="Helical" evidence="7">
    <location>
        <begin position="484"/>
        <end position="505"/>
    </location>
</feature>
<dbReference type="SUPFAM" id="SSF81452">
    <property type="entry name" value="Cytochrome c oxidase subunit III-like"/>
    <property type="match status" value="1"/>
</dbReference>
<dbReference type="GO" id="GO:0004129">
    <property type="term" value="F:cytochrome-c oxidase activity"/>
    <property type="evidence" value="ECO:0007669"/>
    <property type="project" value="InterPro"/>
</dbReference>
<dbReference type="STRING" id="1227456.C450_15815"/>
<feature type="transmembrane region" description="Helical" evidence="7">
    <location>
        <begin position="143"/>
        <end position="168"/>
    </location>
</feature>
<evidence type="ECO:0000259" key="8">
    <source>
        <dbReference type="PROSITE" id="PS50253"/>
    </source>
</evidence>
<keyword evidence="2 5" id="KW-0812">Transmembrane</keyword>
<feature type="transmembrane region" description="Helical" evidence="7">
    <location>
        <begin position="407"/>
        <end position="433"/>
    </location>
</feature>
<feature type="transmembrane region" description="Helical" evidence="7">
    <location>
        <begin position="101"/>
        <end position="122"/>
    </location>
</feature>
<evidence type="ECO:0000259" key="9">
    <source>
        <dbReference type="PROSITE" id="PS50855"/>
    </source>
</evidence>
<feature type="transmembrane region" description="Helical" evidence="7">
    <location>
        <begin position="625"/>
        <end position="645"/>
    </location>
</feature>
<keyword evidence="5" id="KW-0479">Metal-binding</keyword>
<keyword evidence="5" id="KW-0349">Heme</keyword>
<feature type="transmembrane region" description="Helical" evidence="7">
    <location>
        <begin position="268"/>
        <end position="290"/>
    </location>
</feature>
<dbReference type="InterPro" id="IPR023616">
    <property type="entry name" value="Cyt_c_oxase-like_su1_dom"/>
</dbReference>
<feature type="transmembrane region" description="Helical" evidence="7">
    <location>
        <begin position="740"/>
        <end position="758"/>
    </location>
</feature>
<evidence type="ECO:0000256" key="5">
    <source>
        <dbReference type="RuleBase" id="RU000370"/>
    </source>
</evidence>
<dbReference type="InterPro" id="IPR000298">
    <property type="entry name" value="Cyt_c_oxidase-like_su3"/>
</dbReference>
<keyword evidence="4 7" id="KW-0472">Membrane</keyword>
<dbReference type="AlphaFoldDB" id="M0MWU4"/>
<dbReference type="InterPro" id="IPR036927">
    <property type="entry name" value="Cyt_c_oxase-like_su1_sf"/>
</dbReference>
<proteinExistence type="inferred from homology"/>
<keyword evidence="5" id="KW-0408">Iron</keyword>
<dbReference type="Proteomes" id="UP000011625">
    <property type="component" value="Unassembled WGS sequence"/>
</dbReference>
<dbReference type="Gene3D" id="1.20.120.80">
    <property type="entry name" value="Cytochrome c oxidase, subunit III, four-helix bundle"/>
    <property type="match status" value="1"/>
</dbReference>
<dbReference type="SUPFAM" id="SSF81442">
    <property type="entry name" value="Cytochrome c oxidase subunit I-like"/>
    <property type="match status" value="1"/>
</dbReference>
<dbReference type="PANTHER" id="PTHR10422">
    <property type="entry name" value="CYTOCHROME C OXIDASE SUBUNIT 1"/>
    <property type="match status" value="1"/>
</dbReference>
<protein>
    <submittedName>
        <fullName evidence="10">Heme/copper-type cytochrome/quinol oxidase, subunit 1</fullName>
    </submittedName>
</protein>
<keyword evidence="5" id="KW-0679">Respiratory chain</keyword>
<comment type="subcellular location">
    <subcellularLocation>
        <location evidence="1">Membrane</location>
        <topology evidence="1">Multi-pass membrane protein</topology>
    </subcellularLocation>
</comment>
<keyword evidence="5" id="KW-0813">Transport</keyword>
<keyword evidence="11" id="KW-1185">Reference proteome</keyword>
<gene>
    <name evidence="10" type="ORF">C450_15815</name>
</gene>
<dbReference type="RefSeq" id="WP_005044965.1">
    <property type="nucleotide sequence ID" value="NZ_AOME01000075.1"/>
</dbReference>
<feature type="domain" description="Cytochrome oxidase subunit I profile" evidence="9">
    <location>
        <begin position="46"/>
        <end position="548"/>
    </location>
</feature>
<comment type="caution">
    <text evidence="10">The sequence shown here is derived from an EMBL/GenBank/DDBJ whole genome shotgun (WGS) entry which is preliminary data.</text>
</comment>
<evidence type="ECO:0000256" key="2">
    <source>
        <dbReference type="ARBA" id="ARBA00022692"/>
    </source>
</evidence>
<dbReference type="InterPro" id="IPR035973">
    <property type="entry name" value="Cyt_c_oxidase_su3-like_sf"/>
</dbReference>
<evidence type="ECO:0000256" key="7">
    <source>
        <dbReference type="SAM" id="Phobius"/>
    </source>
</evidence>
<comment type="similarity">
    <text evidence="5">Belongs to the heme-copper respiratory oxidase family.</text>
</comment>
<keyword evidence="3 7" id="KW-1133">Transmembrane helix</keyword>
<dbReference type="InterPro" id="IPR000883">
    <property type="entry name" value="Cyt_C_Oxase_1"/>
</dbReference>
<feature type="transmembrane region" description="Helical" evidence="7">
    <location>
        <begin position="180"/>
        <end position="204"/>
    </location>
</feature>
<dbReference type="CDD" id="cd00386">
    <property type="entry name" value="Heme_Cu_Oxidase_III_like"/>
    <property type="match status" value="1"/>
</dbReference>
<feature type="transmembrane region" description="Helical" evidence="7">
    <location>
        <begin position="376"/>
        <end position="401"/>
    </location>
</feature>
<evidence type="ECO:0000256" key="4">
    <source>
        <dbReference type="ARBA" id="ARBA00023136"/>
    </source>
</evidence>
<dbReference type="GO" id="GO:0016020">
    <property type="term" value="C:membrane"/>
    <property type="evidence" value="ECO:0007669"/>
    <property type="project" value="UniProtKB-SubCell"/>
</dbReference>
<reference evidence="10 11" key="1">
    <citation type="journal article" date="2014" name="PLoS Genet.">
        <title>Phylogenetically driven sequencing of extremely halophilic archaea reveals strategies for static and dynamic osmo-response.</title>
        <authorList>
            <person name="Becker E.A."/>
            <person name="Seitzer P.M."/>
            <person name="Tritt A."/>
            <person name="Larsen D."/>
            <person name="Krusor M."/>
            <person name="Yao A.I."/>
            <person name="Wu D."/>
            <person name="Madern D."/>
            <person name="Eisen J.A."/>
            <person name="Darling A.E."/>
            <person name="Facciotti M.T."/>
        </authorList>
    </citation>
    <scope>NUCLEOTIDE SEQUENCE [LARGE SCALE GENOMIC DNA]</scope>
    <source>
        <strain evidence="10 11">DSM 8989</strain>
    </source>
</reference>
<dbReference type="GO" id="GO:0009060">
    <property type="term" value="P:aerobic respiration"/>
    <property type="evidence" value="ECO:0007669"/>
    <property type="project" value="InterPro"/>
</dbReference>
<evidence type="ECO:0000256" key="1">
    <source>
        <dbReference type="ARBA" id="ARBA00004141"/>
    </source>
</evidence>
<dbReference type="PROSITE" id="PS50253">
    <property type="entry name" value="COX3"/>
    <property type="match status" value="1"/>
</dbReference>
<feature type="transmembrane region" description="Helical" evidence="7">
    <location>
        <begin position="825"/>
        <end position="843"/>
    </location>
</feature>
<dbReference type="GO" id="GO:0020037">
    <property type="term" value="F:heme binding"/>
    <property type="evidence" value="ECO:0007669"/>
    <property type="project" value="InterPro"/>
</dbReference>
<feature type="transmembrane region" description="Helical" evidence="7">
    <location>
        <begin position="594"/>
        <end position="613"/>
    </location>
</feature>
<dbReference type="PROSITE" id="PS00077">
    <property type="entry name" value="COX1_CUB"/>
    <property type="match status" value="1"/>
</dbReference>
<feature type="transmembrane region" description="Helical" evidence="7">
    <location>
        <begin position="341"/>
        <end position="364"/>
    </location>
</feature>
<name>M0MWU4_9EURY</name>